<keyword evidence="3" id="KW-1185">Reference proteome</keyword>
<dbReference type="EMBL" id="ASQA01000015">
    <property type="protein sequence ID" value="ETT85989.1"/>
    <property type="molecule type" value="Genomic_DNA"/>
</dbReference>
<keyword evidence="1" id="KW-0472">Membrane</keyword>
<comment type="caution">
    <text evidence="2">The sequence shown here is derived from an EMBL/GenBank/DDBJ whole genome shotgun (WGS) entry which is preliminary data.</text>
</comment>
<keyword evidence="1" id="KW-1133">Transmembrane helix</keyword>
<reference evidence="2 3" key="1">
    <citation type="journal article" date="2014" name="BMC Genomics">
        <title>Genomic comparison of sporeforming bacilli isolated from milk.</title>
        <authorList>
            <person name="Moreno Switt A.I."/>
            <person name="Andrus A.D."/>
            <person name="Ranieri M.L."/>
            <person name="Orsi R.H."/>
            <person name="Ivy R."/>
            <person name="den Bakker H.C."/>
            <person name="Martin N.H."/>
            <person name="Wiedmann M."/>
            <person name="Boor K.J."/>
        </authorList>
    </citation>
    <scope>NUCLEOTIDE SEQUENCE [LARGE SCALE GENOMIC DNA]</scope>
    <source>
        <strain evidence="2 3">FSL R5-213</strain>
    </source>
</reference>
<feature type="transmembrane region" description="Helical" evidence="1">
    <location>
        <begin position="43"/>
        <end position="68"/>
    </location>
</feature>
<organism evidence="2 3">
    <name type="scientific">Viridibacillus arenosi FSL R5-213</name>
    <dbReference type="NCBI Taxonomy" id="1227360"/>
    <lineage>
        <taxon>Bacteria</taxon>
        <taxon>Bacillati</taxon>
        <taxon>Bacillota</taxon>
        <taxon>Bacilli</taxon>
        <taxon>Bacillales</taxon>
        <taxon>Caryophanaceae</taxon>
        <taxon>Viridibacillus</taxon>
    </lineage>
</organism>
<keyword evidence="1" id="KW-0812">Transmembrane</keyword>
<name>W4F0N0_9BACL</name>
<dbReference type="AlphaFoldDB" id="W4F0N0"/>
<evidence type="ECO:0000313" key="2">
    <source>
        <dbReference type="EMBL" id="ETT85989.1"/>
    </source>
</evidence>
<protein>
    <submittedName>
        <fullName evidence="2">Uncharacterized protein</fullName>
    </submittedName>
</protein>
<evidence type="ECO:0000313" key="3">
    <source>
        <dbReference type="Proteomes" id="UP000019062"/>
    </source>
</evidence>
<gene>
    <name evidence="2" type="ORF">C176_09352</name>
</gene>
<dbReference type="RefSeq" id="WP_038183382.1">
    <property type="nucleotide sequence ID" value="NZ_ASQA01000015.1"/>
</dbReference>
<evidence type="ECO:0000256" key="1">
    <source>
        <dbReference type="SAM" id="Phobius"/>
    </source>
</evidence>
<accession>W4F0N0</accession>
<proteinExistence type="predicted"/>
<sequence>MLLKSRNHSQITRRMGTASIRVVTDTTDTALSRMGVNKKARRAIIASMANTFTIAIDFTVGGMVVRIMRRYFKTYDKKAKAYGWWGPKVSYEYMKLW</sequence>
<dbReference type="Proteomes" id="UP000019062">
    <property type="component" value="Unassembled WGS sequence"/>
</dbReference>